<proteinExistence type="predicted"/>
<dbReference type="PIRSF" id="PIRSF018688">
    <property type="entry name" value="UCP018688"/>
    <property type="match status" value="1"/>
</dbReference>
<dbReference type="InterPro" id="IPR016732">
    <property type="entry name" value="UCP018688"/>
</dbReference>
<dbReference type="Proteomes" id="UP000076268">
    <property type="component" value="Unassembled WGS sequence"/>
</dbReference>
<dbReference type="InterPro" id="IPR016181">
    <property type="entry name" value="Acyl_CoA_acyltransferase"/>
</dbReference>
<dbReference type="PANTHER" id="PTHR41373:SF1">
    <property type="entry name" value="PHOSPHATIDYLGLYCEROL LYSYLTRANSFERASE C-TERMINAL DOMAIN-CONTAINING PROTEIN"/>
    <property type="match status" value="1"/>
</dbReference>
<accession>A0A154BWH9</accession>
<keyword evidence="3" id="KW-1185">Reference proteome</keyword>
<dbReference type="Pfam" id="PF09924">
    <property type="entry name" value="LPG_synthase_C"/>
    <property type="match status" value="1"/>
</dbReference>
<dbReference type="Gene3D" id="3.40.630.30">
    <property type="match status" value="1"/>
</dbReference>
<evidence type="ECO:0000259" key="1">
    <source>
        <dbReference type="Pfam" id="PF09924"/>
    </source>
</evidence>
<dbReference type="STRING" id="1794912.AXX12_01305"/>
<dbReference type="PANTHER" id="PTHR41373">
    <property type="entry name" value="DUF2156 DOMAIN-CONTAINING PROTEIN"/>
    <property type="match status" value="1"/>
</dbReference>
<sequence length="265" mass="30770">MWRRCYNIVWDVVDDCLCLKVTYGGSTYNLPPFGPDQERFAAALDKLEQHYNASGMPFYMKSATPDLVEWCEAVKPGYFEFQPDRDNYDYVYVTRDLIDLQGRKFHIKKNHLNNFKKTYSQYEYRAIDSSLTEACIDFAVEWCRKRECDPDPALVCERDAIIDVMHNWDTLGVTGGAILINGKIEAFTFGEMLNDEMAVIHVEKGDSEIRGVYQAINQEFCQNVWSQVPFVNREEDMGIPGIRKAKESYSPIKMIEKYNISIKPR</sequence>
<dbReference type="SUPFAM" id="SSF55729">
    <property type="entry name" value="Acyl-CoA N-acyltransferases (Nat)"/>
    <property type="match status" value="2"/>
</dbReference>
<comment type="caution">
    <text evidence="2">The sequence shown here is derived from an EMBL/GenBank/DDBJ whole genome shotgun (WGS) entry which is preliminary data.</text>
</comment>
<dbReference type="AlphaFoldDB" id="A0A154BWH9"/>
<dbReference type="EMBL" id="LSGP01000001">
    <property type="protein sequence ID" value="KYZ78302.1"/>
    <property type="molecule type" value="Genomic_DNA"/>
</dbReference>
<organism evidence="2 3">
    <name type="scientific">Anaerosporomusa subterranea</name>
    <dbReference type="NCBI Taxonomy" id="1794912"/>
    <lineage>
        <taxon>Bacteria</taxon>
        <taxon>Bacillati</taxon>
        <taxon>Bacillota</taxon>
        <taxon>Negativicutes</taxon>
        <taxon>Acetonemataceae</taxon>
        <taxon>Anaerosporomusa</taxon>
    </lineage>
</organism>
<evidence type="ECO:0000313" key="3">
    <source>
        <dbReference type="Proteomes" id="UP000076268"/>
    </source>
</evidence>
<name>A0A154BWH9_ANASB</name>
<reference evidence="2 3" key="1">
    <citation type="submission" date="2016-02" db="EMBL/GenBank/DDBJ databases">
        <title>Anaerosporomusa subterraneum gen. nov., sp. nov., a spore-forming obligate anaerobe isolated from saprolite.</title>
        <authorList>
            <person name="Choi J.K."/>
            <person name="Shah M."/>
            <person name="Yee N."/>
        </authorList>
    </citation>
    <scope>NUCLEOTIDE SEQUENCE [LARGE SCALE GENOMIC DNA]</scope>
    <source>
        <strain evidence="2 3">RU4</strain>
    </source>
</reference>
<protein>
    <submittedName>
        <fullName evidence="2">Lysylphosphatidylglycerol synthetase</fullName>
    </submittedName>
</protein>
<feature type="domain" description="Phosphatidylglycerol lysyltransferase C-terminal" evidence="1">
    <location>
        <begin position="1"/>
        <end position="259"/>
    </location>
</feature>
<evidence type="ECO:0000313" key="2">
    <source>
        <dbReference type="EMBL" id="KYZ78302.1"/>
    </source>
</evidence>
<gene>
    <name evidence="2" type="ORF">AXX12_01305</name>
</gene>
<dbReference type="InterPro" id="IPR024320">
    <property type="entry name" value="LPG_synthase_C"/>
</dbReference>